<dbReference type="STRING" id="1134406.ADN00_18780"/>
<sequence length="65" mass="7197">MPNVMSTFSLDIDTIQRLDRIADALQAGKSETIRKLVEEKFEQLQAAGVFEPALAASKTLTETEE</sequence>
<protein>
    <submittedName>
        <fullName evidence="1">Uncharacterized protein</fullName>
    </submittedName>
</protein>
<name>A0A0N8GKM2_9CHLR</name>
<evidence type="ECO:0000313" key="2">
    <source>
        <dbReference type="Proteomes" id="UP000050417"/>
    </source>
</evidence>
<dbReference type="AlphaFoldDB" id="A0A0N8GKM2"/>
<dbReference type="EMBL" id="LGCL01000045">
    <property type="protein sequence ID" value="KPL70090.1"/>
    <property type="molecule type" value="Genomic_DNA"/>
</dbReference>
<reference evidence="1 2" key="1">
    <citation type="submission" date="2015-07" db="EMBL/GenBank/DDBJ databases">
        <title>Genome sequence of Ornatilinea apprima DSM 23815.</title>
        <authorList>
            <person name="Hemp J."/>
            <person name="Ward L.M."/>
            <person name="Pace L.A."/>
            <person name="Fischer W.W."/>
        </authorList>
    </citation>
    <scope>NUCLEOTIDE SEQUENCE [LARGE SCALE GENOMIC DNA]</scope>
    <source>
        <strain evidence="1 2">P3M-1</strain>
    </source>
</reference>
<keyword evidence="2" id="KW-1185">Reference proteome</keyword>
<gene>
    <name evidence="1" type="ORF">ADN00_18780</name>
</gene>
<dbReference type="RefSeq" id="WP_075064574.1">
    <property type="nucleotide sequence ID" value="NZ_LGCL01000045.1"/>
</dbReference>
<evidence type="ECO:0000313" key="1">
    <source>
        <dbReference type="EMBL" id="KPL70090.1"/>
    </source>
</evidence>
<organism evidence="1 2">
    <name type="scientific">Ornatilinea apprima</name>
    <dbReference type="NCBI Taxonomy" id="1134406"/>
    <lineage>
        <taxon>Bacteria</taxon>
        <taxon>Bacillati</taxon>
        <taxon>Chloroflexota</taxon>
        <taxon>Anaerolineae</taxon>
        <taxon>Anaerolineales</taxon>
        <taxon>Anaerolineaceae</taxon>
        <taxon>Ornatilinea</taxon>
    </lineage>
</organism>
<proteinExistence type="predicted"/>
<dbReference type="Proteomes" id="UP000050417">
    <property type="component" value="Unassembled WGS sequence"/>
</dbReference>
<comment type="caution">
    <text evidence="1">The sequence shown here is derived from an EMBL/GenBank/DDBJ whole genome shotgun (WGS) entry which is preliminary data.</text>
</comment>
<accession>A0A0N8GKM2</accession>